<evidence type="ECO:0000313" key="2">
    <source>
        <dbReference type="Proteomes" id="UP001153332"/>
    </source>
</evidence>
<name>A0ACC2JK06_9PEZI</name>
<reference evidence="1" key="1">
    <citation type="submission" date="2022-12" db="EMBL/GenBank/DDBJ databases">
        <title>Genome Sequence of Lasiodiplodia mahajangana.</title>
        <authorList>
            <person name="Buettner E."/>
        </authorList>
    </citation>
    <scope>NUCLEOTIDE SEQUENCE</scope>
    <source>
        <strain evidence="1">VT137</strain>
    </source>
</reference>
<gene>
    <name evidence="1" type="ORF">O1611_g5978</name>
</gene>
<dbReference type="EMBL" id="JAPUUL010001344">
    <property type="protein sequence ID" value="KAJ8127659.1"/>
    <property type="molecule type" value="Genomic_DNA"/>
</dbReference>
<comment type="caution">
    <text evidence="1">The sequence shown here is derived from an EMBL/GenBank/DDBJ whole genome shotgun (WGS) entry which is preliminary data.</text>
</comment>
<sequence length="535" mass="59968">MDIFDPTRPPDEGARPPDDTSSHQERLEHHELRGPLNALASPIFALVQQARELKQNRIVNAENLASQPYAIANFLVVGEPSAVKGVIKAVYQDLKDGNKDARIEYHETKAPYIRIEAPSEEDVLVLLRTAQRLAAAYLSGCSVEPKAIFVEPPISLTSDFKISVDAVNATERVRPTIETLVDRPPIAPEPSLDKYRDDFSGNLHNAFEKVSSLCASLAIRVHLGQYFLQTYRQGKFTVEEFEAMVKNPRATGELDTCLAGAVTGEELNIEAAMRLIQAANSPCLPMDNQTPTPGQVHPSYVLECWHDNNRYETELDIYRGKKGGGNEPTRLIFARTKLVPQSAQAPKFEVISISLGRQAISARKLDLRVVATAGDENLRASEPVKKYFEMGQAVLQGSRDDFRCYPVVHLPENHAHTNKFKSVALKSIYRFSWKRTGYVVQFTVNRRWESIRQMNRKAQPDTDFDIVIYADNWDQDSRTQPGGTVSKIWGEDLRGLLRDEDGDATGSALSRVQGLIKRILEIRDFFEGPKPQITV</sequence>
<proteinExistence type="predicted"/>
<dbReference type="Proteomes" id="UP001153332">
    <property type="component" value="Unassembled WGS sequence"/>
</dbReference>
<organism evidence="1 2">
    <name type="scientific">Lasiodiplodia mahajangana</name>
    <dbReference type="NCBI Taxonomy" id="1108764"/>
    <lineage>
        <taxon>Eukaryota</taxon>
        <taxon>Fungi</taxon>
        <taxon>Dikarya</taxon>
        <taxon>Ascomycota</taxon>
        <taxon>Pezizomycotina</taxon>
        <taxon>Dothideomycetes</taxon>
        <taxon>Dothideomycetes incertae sedis</taxon>
        <taxon>Botryosphaeriales</taxon>
        <taxon>Botryosphaeriaceae</taxon>
        <taxon>Lasiodiplodia</taxon>
    </lineage>
</organism>
<evidence type="ECO:0000313" key="1">
    <source>
        <dbReference type="EMBL" id="KAJ8127659.1"/>
    </source>
</evidence>
<protein>
    <submittedName>
        <fullName evidence="1">Uncharacterized protein</fullName>
    </submittedName>
</protein>
<accession>A0ACC2JK06</accession>
<keyword evidence="2" id="KW-1185">Reference proteome</keyword>